<keyword evidence="1" id="KW-0521">NADP</keyword>
<evidence type="ECO:0000256" key="2">
    <source>
        <dbReference type="ARBA" id="ARBA00023002"/>
    </source>
</evidence>
<evidence type="ECO:0000256" key="3">
    <source>
        <dbReference type="SAM" id="MobiDB-lite"/>
    </source>
</evidence>
<feature type="domain" description="NmrA-like" evidence="4">
    <location>
        <begin position="14"/>
        <end position="311"/>
    </location>
</feature>
<reference evidence="5" key="1">
    <citation type="submission" date="2011-09" db="EMBL/GenBank/DDBJ databases">
        <title>Cloning and Expression Analysis of Leucoanthocyanidin Reductase Gene of Fagopyrum dibotrys (D.Don) Hara.</title>
        <authorList>
            <person name="Jing M."/>
            <person name="Bing W."/>
            <person name="Yin D."/>
            <person name="Zhao S."/>
        </authorList>
    </citation>
    <scope>NUCLEOTIDE SEQUENCE</scope>
    <source>
        <tissue evidence="5">Root</tissue>
    </source>
</reference>
<dbReference type="CDD" id="cd05259">
    <property type="entry name" value="PCBER_SDR_a"/>
    <property type="match status" value="1"/>
</dbReference>
<name>H2E5Z3_9CARY</name>
<dbReference type="InterPro" id="IPR008030">
    <property type="entry name" value="NmrA-like"/>
</dbReference>
<dbReference type="SUPFAM" id="SSF51735">
    <property type="entry name" value="NAD(P)-binding Rossmann-fold domains"/>
    <property type="match status" value="1"/>
</dbReference>
<keyword evidence="2" id="KW-0560">Oxidoreductase</keyword>
<dbReference type="InterPro" id="IPR045312">
    <property type="entry name" value="PCBER-like"/>
</dbReference>
<proteinExistence type="evidence at transcript level"/>
<accession>H2E5Z3</accession>
<dbReference type="PANTHER" id="PTHR43349">
    <property type="entry name" value="PINORESINOL REDUCTASE-RELATED"/>
    <property type="match status" value="1"/>
</dbReference>
<dbReference type="EMBL" id="JN793953">
    <property type="protein sequence ID" value="AEY62396.1"/>
    <property type="molecule type" value="mRNA"/>
</dbReference>
<sequence length="391" mass="43297">MTVAVTAIPESKCRTLVAGATGFIGRFVTESSLESERPTFILVRPGPISPSKTKIIKALEDKGAIIVQGLINNKERMEKILRENEINVVISAVGGGNILDQIPLVHAIKSVPSVKRFLASEFGHDVDRANPVEPGLTMYLEKRAVRRAIEEAGVPYTHICCNSIASWPYYDNTHPSEVTPPMDRFQIYGDGNVKAYFVAGSDIGKFTMKTLEDPRTLNKMVHFRPPSNYLTINELASLWEKKIGKTLPRVTVTEDDLLDLAAENRIPESIVASFTHDIFIKGCQVDFAVDGPNEVEIEKLYPKDKYITIDECFEEFVITSNNNKEIIEEVVVTEAFDDEIGNKKQSNKRNVENEEDASGNKKRSSMNKITSTAAAAKSSHVVEALPVPAVC</sequence>
<dbReference type="AlphaFoldDB" id="H2E5Z3"/>
<dbReference type="Gene3D" id="3.40.50.720">
    <property type="entry name" value="NAD(P)-binding Rossmann-like Domain"/>
    <property type="match status" value="1"/>
</dbReference>
<gene>
    <name evidence="5" type="primary">LAR</name>
</gene>
<evidence type="ECO:0000256" key="1">
    <source>
        <dbReference type="ARBA" id="ARBA00022857"/>
    </source>
</evidence>
<evidence type="ECO:0000259" key="4">
    <source>
        <dbReference type="Pfam" id="PF05368"/>
    </source>
</evidence>
<protein>
    <submittedName>
        <fullName evidence="5">Leucoanthocyantin reductase</fullName>
    </submittedName>
</protein>
<dbReference type="Gene3D" id="3.90.25.10">
    <property type="entry name" value="UDP-galactose 4-epimerase, domain 1"/>
    <property type="match status" value="1"/>
</dbReference>
<dbReference type="Pfam" id="PF05368">
    <property type="entry name" value="NmrA"/>
    <property type="match status" value="1"/>
</dbReference>
<organism evidence="5">
    <name type="scientific">Fagopyrum dibotrys</name>
    <dbReference type="NCBI Taxonomy" id="516549"/>
    <lineage>
        <taxon>Eukaryota</taxon>
        <taxon>Viridiplantae</taxon>
        <taxon>Streptophyta</taxon>
        <taxon>Embryophyta</taxon>
        <taxon>Tracheophyta</taxon>
        <taxon>Spermatophyta</taxon>
        <taxon>Magnoliopsida</taxon>
        <taxon>eudicotyledons</taxon>
        <taxon>Gunneridae</taxon>
        <taxon>Pentapetalae</taxon>
        <taxon>Caryophyllales</taxon>
        <taxon>Polygonaceae</taxon>
        <taxon>Polygonoideae</taxon>
        <taxon>Fagopyreae</taxon>
        <taxon>Fagopyrum</taxon>
    </lineage>
</organism>
<dbReference type="InterPro" id="IPR050608">
    <property type="entry name" value="NmrA-type/Isoflavone_red_sf"/>
</dbReference>
<dbReference type="PANTHER" id="PTHR43349:SF16">
    <property type="entry name" value="LEUCANTHOCYANIDIN REDUCTASE"/>
    <property type="match status" value="1"/>
</dbReference>
<dbReference type="GO" id="GO:0016491">
    <property type="term" value="F:oxidoreductase activity"/>
    <property type="evidence" value="ECO:0007669"/>
    <property type="project" value="UniProtKB-KW"/>
</dbReference>
<evidence type="ECO:0000313" key="5">
    <source>
        <dbReference type="EMBL" id="AEY62396.1"/>
    </source>
</evidence>
<dbReference type="InterPro" id="IPR036291">
    <property type="entry name" value="NAD(P)-bd_dom_sf"/>
</dbReference>
<feature type="region of interest" description="Disordered" evidence="3">
    <location>
        <begin position="343"/>
        <end position="370"/>
    </location>
</feature>